<feature type="domain" description="RNA-binding S4" evidence="6">
    <location>
        <begin position="1"/>
        <end position="62"/>
    </location>
</feature>
<dbReference type="CDD" id="cd00165">
    <property type="entry name" value="S4"/>
    <property type="match status" value="1"/>
</dbReference>
<evidence type="ECO:0000256" key="3">
    <source>
        <dbReference type="ARBA" id="ARBA00022884"/>
    </source>
</evidence>
<dbReference type="InterPro" id="IPR025490">
    <property type="entry name" value="RqcP"/>
</dbReference>
<keyword evidence="3 5" id="KW-0694">RNA-binding</keyword>
<evidence type="ECO:0000256" key="2">
    <source>
        <dbReference type="ARBA" id="ARBA00022730"/>
    </source>
</evidence>
<dbReference type="Gene3D" id="3.10.290.10">
    <property type="entry name" value="RNA-binding S4 domain"/>
    <property type="match status" value="1"/>
</dbReference>
<sequence length="82" mass="9074">MRIDKFLNCVNITKRRAVSEDMCKNGVVSINGAVAKPAKAVKVGDKITIAYLQKEVSYEVLAIPETKTISKSKQDEYVKELG</sequence>
<evidence type="ECO:0000256" key="4">
    <source>
        <dbReference type="ARBA" id="ARBA00022917"/>
    </source>
</evidence>
<dbReference type="Pfam" id="PF01479">
    <property type="entry name" value="S4"/>
    <property type="match status" value="1"/>
</dbReference>
<reference evidence="7 8" key="1">
    <citation type="submission" date="2021-02" db="EMBL/GenBank/DDBJ databases">
        <title>Sulfurospirillum tamanensis sp. nov.</title>
        <authorList>
            <person name="Frolova A."/>
            <person name="Merkel A."/>
            <person name="Slobodkin A."/>
        </authorList>
    </citation>
    <scope>NUCLEOTIDE SEQUENCE [LARGE SCALE GENOMIC DNA]</scope>
    <source>
        <strain evidence="7 8">T05b</strain>
    </source>
</reference>
<dbReference type="PROSITE" id="PS50889">
    <property type="entry name" value="S4"/>
    <property type="match status" value="1"/>
</dbReference>
<dbReference type="RefSeq" id="WP_205459921.1">
    <property type="nucleotide sequence ID" value="NZ_JAFHKK010000034.1"/>
</dbReference>
<reference evidence="7 8" key="3">
    <citation type="submission" date="2021-02" db="EMBL/GenBank/DDBJ databases">
        <authorList>
            <person name="Merkel A.Y."/>
        </authorList>
    </citation>
    <scope>NUCLEOTIDE SEQUENCE [LARGE SCALE GENOMIC DNA]</scope>
    <source>
        <strain evidence="7 8">T05b</strain>
    </source>
</reference>
<keyword evidence="4" id="KW-0648">Protein biosynthesis</keyword>
<keyword evidence="1" id="KW-0820">tRNA-binding</keyword>
<proteinExistence type="predicted"/>
<keyword evidence="2" id="KW-0699">rRNA-binding</keyword>
<evidence type="ECO:0000256" key="5">
    <source>
        <dbReference type="PROSITE-ProRule" id="PRU00182"/>
    </source>
</evidence>
<accession>A0ABS2WUS6</accession>
<evidence type="ECO:0000259" key="6">
    <source>
        <dbReference type="SMART" id="SM00363"/>
    </source>
</evidence>
<evidence type="ECO:0000313" key="8">
    <source>
        <dbReference type="Proteomes" id="UP000703590"/>
    </source>
</evidence>
<dbReference type="InterPro" id="IPR036986">
    <property type="entry name" value="S4_RNA-bd_sf"/>
</dbReference>
<dbReference type="Proteomes" id="UP000703590">
    <property type="component" value="Unassembled WGS sequence"/>
</dbReference>
<organism evidence="7 8">
    <name type="scientific">Sulfurospirillum tamanense</name>
    <dbReference type="NCBI Taxonomy" id="2813362"/>
    <lineage>
        <taxon>Bacteria</taxon>
        <taxon>Pseudomonadati</taxon>
        <taxon>Campylobacterota</taxon>
        <taxon>Epsilonproteobacteria</taxon>
        <taxon>Campylobacterales</taxon>
        <taxon>Sulfurospirillaceae</taxon>
        <taxon>Sulfurospirillum</taxon>
    </lineage>
</organism>
<keyword evidence="8" id="KW-1185">Reference proteome</keyword>
<evidence type="ECO:0000313" key="7">
    <source>
        <dbReference type="EMBL" id="MBN2965360.1"/>
    </source>
</evidence>
<dbReference type="PIRSF" id="PIRSF038881">
    <property type="entry name" value="RNAbp_HP1423"/>
    <property type="match status" value="1"/>
</dbReference>
<dbReference type="InterPro" id="IPR002942">
    <property type="entry name" value="S4_RNA-bd"/>
</dbReference>
<comment type="caution">
    <text evidence="7">The sequence shown here is derived from an EMBL/GenBank/DDBJ whole genome shotgun (WGS) entry which is preliminary data.</text>
</comment>
<evidence type="ECO:0000256" key="1">
    <source>
        <dbReference type="ARBA" id="ARBA00022555"/>
    </source>
</evidence>
<dbReference type="SMART" id="SM00363">
    <property type="entry name" value="S4"/>
    <property type="match status" value="1"/>
</dbReference>
<name>A0ABS2WUS6_9BACT</name>
<dbReference type="EMBL" id="JAFHKK010000034">
    <property type="protein sequence ID" value="MBN2965360.1"/>
    <property type="molecule type" value="Genomic_DNA"/>
</dbReference>
<reference evidence="8" key="2">
    <citation type="submission" date="2021-02" db="EMBL/GenBank/DDBJ databases">
        <title>Sulfurospirillum tamanensis sp. nov.</title>
        <authorList>
            <person name="Merkel A.Y."/>
        </authorList>
    </citation>
    <scope>NUCLEOTIDE SEQUENCE [LARGE SCALE GENOMIC DNA]</scope>
    <source>
        <strain evidence="8">T05b</strain>
    </source>
</reference>
<dbReference type="SUPFAM" id="SSF55174">
    <property type="entry name" value="Alpha-L RNA-binding motif"/>
    <property type="match status" value="1"/>
</dbReference>
<protein>
    <submittedName>
        <fullName evidence="7">RNA-binding S4 domain-containing protein</fullName>
    </submittedName>
</protein>
<gene>
    <name evidence="7" type="ORF">JWV37_11260</name>
</gene>